<evidence type="ECO:0000256" key="3">
    <source>
        <dbReference type="ARBA" id="ARBA00022840"/>
    </source>
</evidence>
<evidence type="ECO:0000256" key="2">
    <source>
        <dbReference type="ARBA" id="ARBA00022741"/>
    </source>
</evidence>
<dbReference type="Pfam" id="PF00270">
    <property type="entry name" value="DEAD"/>
    <property type="match status" value="1"/>
</dbReference>
<evidence type="ECO:0000313" key="10">
    <source>
        <dbReference type="Proteomes" id="UP000235388"/>
    </source>
</evidence>
<evidence type="ECO:0000259" key="8">
    <source>
        <dbReference type="PROSITE" id="PS51194"/>
    </source>
</evidence>
<dbReference type="EC" id="5.6.2.4" evidence="5"/>
<dbReference type="EMBL" id="PGCJ01000053">
    <property type="protein sequence ID" value="PLW53979.1"/>
    <property type="molecule type" value="Genomic_DNA"/>
</dbReference>
<dbReference type="InterPro" id="IPR027417">
    <property type="entry name" value="P-loop_NTPase"/>
</dbReference>
<dbReference type="InterPro" id="IPR001650">
    <property type="entry name" value="Helicase_C-like"/>
</dbReference>
<proteinExistence type="inferred from homology"/>
<feature type="region of interest" description="Disordered" evidence="6">
    <location>
        <begin position="1560"/>
        <end position="1579"/>
    </location>
</feature>
<feature type="region of interest" description="Disordered" evidence="6">
    <location>
        <begin position="1238"/>
        <end position="1364"/>
    </location>
</feature>
<dbReference type="GO" id="GO:0043138">
    <property type="term" value="F:3'-5' DNA helicase activity"/>
    <property type="evidence" value="ECO:0007669"/>
    <property type="project" value="UniProtKB-EC"/>
</dbReference>
<dbReference type="Pfam" id="PF00271">
    <property type="entry name" value="Helicase_C"/>
    <property type="match status" value="1"/>
</dbReference>
<evidence type="ECO:0000256" key="5">
    <source>
        <dbReference type="ARBA" id="ARBA00034808"/>
    </source>
</evidence>
<dbReference type="GO" id="GO:0005694">
    <property type="term" value="C:chromosome"/>
    <property type="evidence" value="ECO:0007669"/>
    <property type="project" value="TreeGrafter"/>
</dbReference>
<sequence>MCLKDGKAFPEEKSMRNHFDTHHKDLKHEWAAHVHKVHCQSLHGHKHRKYFAVKLPNTPFAAPPDFTAGDSDLASPTPAQEAARCLSHILSMDLTGLFSWKNIDVEAASTGLFIKHSGILTAVQSCLEILDEGSISALHELPSLASWQPFFSKWLQARMDRLFSVPYLLRRAALSTSSKFESTNGLSPLQESSSVSRYAATLTKLIIFTHELSASPLTNIWSPGHSSLVLKIRDLLDKGNPACDPSDSQLQLIDHIVYNFSSIQNFLHVHSSCQSSLETFVALMMYKGHGAYHPAGQLTKVIADLQYCSRVAVVFHYSSLASQSRKALPPSDANSETSHLALNSLCEAVFRPFHDDSYVSPMASLGEWKRLAFSVLANNQLPDSTYWVNSERSTLSIGSHTITINGVRTALQTACQFLGTQMLMLCNGAKLPAFTPAHLIDNPRNTSPGFSYLCGSAHNFKNSQYSLLSSWMAGNDKFGVLAPNWKENVGDSPDQLGCIWHPAAAWRWLGEADKLLDYIYFIYHVGCGQPARGTEERSIATCNLGSTPRNLFWRKSRFLIQTWYHKGQNMTNRSKPRQVYLTPQLSVHLHNYLAYIRPVQLPSPSTRFMLQQLGQASVVEQMQKFLFVNSQTGKWDTPHQSNVLRKLFSQFGVAGLTVAQWRQAAVSISAAHFNGLLVDPLDDADCNNFMDVQRNHTSSVANTHYGFSSGVGVSRDDETHFQLASEKWQDFWEIRGKVEVAMPINPINNLADPFKAAHKALSILTRNPRAQFVSPFQEQWLTAVFAHEQDLLVIAKTGGGKSLAYMLPPLVLPHEQTVVIQPLRALVNQTVDDLSVNHISVQRYQPGHPIDPSASVIVALSDDAAKLDFINQLRQHPPSQILIDEVHSLLDDTYRSYIPGLLNLRQLSSRFVFTSASLPPAQANDLMAIDFSMRSLKIFRESTFRPELQIEVSSPMELLALHHHSKELISEHVKLPEDRAIIFIENRDHVDALAAQLDAFKYHSTLDEAAKDAMHRDWRCTKQAVMVATSGFGAGINYAHVRLVIIFGLPCRKDATRAYQQLGRAGRDGQPAFVSLVPTTRQMKLPDEFQEQLLNPARCAAGVFSAWEDTSPTSCGSYPTKCFPCSRCTSWQAHIQPDKRSLVLDVPCGQMSKRPRTNETQRSIRPMPSSRIGRGSCSKPSKSPPKAALAVAQPSLVDTHLPDKAFPPSIRGAPADVKAMWEDASAILEQLERTTGLKSPPFFRRSHQASATPSAAPPRPSTPPPGRLISSTALIPSLATGSLPSSSQVPPTPSQSNPTPPSPLLESSAPPSLPGSLLSSIQAPPTPSQSKHTPSSKLLGSSEPPSSTPTQAPLPSSGQALSTPFPISTRLTQAKSTHLLGTSIAQHSPSPSGSCSLVATATHIHNDLPTSPAHTQPSPSSSDLISLKEILRQVDHASWLSHRNGKPCLGHDSRDCTLPTVVSSIKAANEKYGDNTCSRCGLPRDWPPYTSSIHSCPIAFGHFASTAVIRAFATHPSPIPSLIGFQPTYSKFIEWVGIKPKAKPWSNLISTLLAIKATSATRNSSTSPSTSRHPVHGNGQITNRQVSAMTAQQDDFLPLSTPSRGGLDISITTINSPTQPPSSQSVARRLFVDEQSRIQSSGQPNVNSKTALINSGSNSSSLASLKVLVDQIKHHAEKYGKRACGKCYFLERKIVVHKHLCPKMTGFCIRCHGSHDMKDCHLRYMSRSIYEGTVKKGARACNACGLPTGGNNTDPLSFHPACKIGAQCESGFADFASQLVWYVYRTHPATIARSTGLEREDAEFHMWLGQTPN</sequence>
<keyword evidence="2" id="KW-0547">Nucleotide-binding</keyword>
<feature type="domain" description="Helicase C-terminal" evidence="8">
    <location>
        <begin position="967"/>
        <end position="1111"/>
    </location>
</feature>
<dbReference type="PROSITE" id="PS51192">
    <property type="entry name" value="HELICASE_ATP_BIND_1"/>
    <property type="match status" value="1"/>
</dbReference>
<comment type="similarity">
    <text evidence="1">Belongs to the helicase family. RecQ subfamily.</text>
</comment>
<feature type="region of interest" description="Disordered" evidence="6">
    <location>
        <begin position="1150"/>
        <end position="1187"/>
    </location>
</feature>
<reference evidence="9 10" key="1">
    <citation type="submission" date="2017-11" db="EMBL/GenBank/DDBJ databases">
        <title>De novo assembly and phasing of dikaryotic genomes from two isolates of Puccinia coronata f. sp. avenae, the causal agent of oat crown rust.</title>
        <authorList>
            <person name="Miller M.E."/>
            <person name="Zhang Y."/>
            <person name="Omidvar V."/>
            <person name="Sperschneider J."/>
            <person name="Schwessinger B."/>
            <person name="Raley C."/>
            <person name="Palmer J.M."/>
            <person name="Garnica D."/>
            <person name="Upadhyaya N."/>
            <person name="Rathjen J."/>
            <person name="Taylor J.M."/>
            <person name="Park R.F."/>
            <person name="Dodds P.N."/>
            <person name="Hirsch C.D."/>
            <person name="Kianian S.F."/>
            <person name="Figueroa M."/>
        </authorList>
    </citation>
    <scope>NUCLEOTIDE SEQUENCE [LARGE SCALE GENOMIC DNA]</scope>
    <source>
        <strain evidence="9">12NC29</strain>
    </source>
</reference>
<feature type="non-terminal residue" evidence="9">
    <location>
        <position position="1813"/>
    </location>
</feature>
<dbReference type="PROSITE" id="PS51194">
    <property type="entry name" value="HELICASE_CTER"/>
    <property type="match status" value="1"/>
</dbReference>
<feature type="compositionally biased region" description="Pro residues" evidence="6">
    <location>
        <begin position="1255"/>
        <end position="1266"/>
    </location>
</feature>
<dbReference type="SUPFAM" id="SSF52540">
    <property type="entry name" value="P-loop containing nucleoside triphosphate hydrolases"/>
    <property type="match status" value="1"/>
</dbReference>
<dbReference type="SMART" id="SM00490">
    <property type="entry name" value="HELICc"/>
    <property type="match status" value="1"/>
</dbReference>
<name>A0A2N5VVG6_9BASI</name>
<dbReference type="GO" id="GO:0005524">
    <property type="term" value="F:ATP binding"/>
    <property type="evidence" value="ECO:0007669"/>
    <property type="project" value="UniProtKB-KW"/>
</dbReference>
<feature type="compositionally biased region" description="Low complexity" evidence="6">
    <location>
        <begin position="1304"/>
        <end position="1320"/>
    </location>
</feature>
<dbReference type="STRING" id="200324.A0A2N5VVG6"/>
<dbReference type="Proteomes" id="UP000235388">
    <property type="component" value="Unassembled WGS sequence"/>
</dbReference>
<dbReference type="GO" id="GO:0003676">
    <property type="term" value="F:nucleic acid binding"/>
    <property type="evidence" value="ECO:0007669"/>
    <property type="project" value="InterPro"/>
</dbReference>
<feature type="compositionally biased region" description="Pro residues" evidence="6">
    <location>
        <begin position="1290"/>
        <end position="1303"/>
    </location>
</feature>
<feature type="compositionally biased region" description="Polar residues" evidence="6">
    <location>
        <begin position="1328"/>
        <end position="1364"/>
    </location>
</feature>
<dbReference type="PANTHER" id="PTHR13710:SF145">
    <property type="entry name" value="ATP-DEPENDENT DNA HELICASE"/>
    <property type="match status" value="1"/>
</dbReference>
<accession>A0A2N5VVG6</accession>
<dbReference type="PANTHER" id="PTHR13710">
    <property type="entry name" value="DNA HELICASE RECQ FAMILY MEMBER"/>
    <property type="match status" value="1"/>
</dbReference>
<dbReference type="SMART" id="SM00487">
    <property type="entry name" value="DEXDc"/>
    <property type="match status" value="1"/>
</dbReference>
<keyword evidence="10" id="KW-1185">Reference proteome</keyword>
<dbReference type="OrthoDB" id="2499915at2759"/>
<feature type="domain" description="Helicase ATP-binding" evidence="7">
    <location>
        <begin position="782"/>
        <end position="936"/>
    </location>
</feature>
<evidence type="ECO:0000256" key="6">
    <source>
        <dbReference type="SAM" id="MobiDB-lite"/>
    </source>
</evidence>
<evidence type="ECO:0000256" key="1">
    <source>
        <dbReference type="ARBA" id="ARBA00005446"/>
    </source>
</evidence>
<dbReference type="InterPro" id="IPR014001">
    <property type="entry name" value="Helicase_ATP-bd"/>
</dbReference>
<dbReference type="GO" id="GO:0005634">
    <property type="term" value="C:nucleus"/>
    <property type="evidence" value="ECO:0007669"/>
    <property type="project" value="TreeGrafter"/>
</dbReference>
<organism evidence="9 10">
    <name type="scientific">Puccinia coronata f. sp. avenae</name>
    <dbReference type="NCBI Taxonomy" id="200324"/>
    <lineage>
        <taxon>Eukaryota</taxon>
        <taxon>Fungi</taxon>
        <taxon>Dikarya</taxon>
        <taxon>Basidiomycota</taxon>
        <taxon>Pucciniomycotina</taxon>
        <taxon>Pucciniomycetes</taxon>
        <taxon>Pucciniales</taxon>
        <taxon>Pucciniaceae</taxon>
        <taxon>Puccinia</taxon>
    </lineage>
</organism>
<dbReference type="InterPro" id="IPR011545">
    <property type="entry name" value="DEAD/DEAH_box_helicase_dom"/>
</dbReference>
<evidence type="ECO:0000313" key="9">
    <source>
        <dbReference type="EMBL" id="PLW53979.1"/>
    </source>
</evidence>
<comment type="caution">
    <text evidence="9">The sequence shown here is derived from an EMBL/GenBank/DDBJ whole genome shotgun (WGS) entry which is preliminary data.</text>
</comment>
<comment type="catalytic activity">
    <reaction evidence="4">
        <text>Couples ATP hydrolysis with the unwinding of duplex DNA by translocating in the 3'-5' direction.</text>
        <dbReference type="EC" id="5.6.2.4"/>
    </reaction>
</comment>
<protein>
    <recommendedName>
        <fullName evidence="5">DNA 3'-5' helicase</fullName>
        <ecNumber evidence="5">5.6.2.4</ecNumber>
    </recommendedName>
</protein>
<dbReference type="Gene3D" id="3.40.50.300">
    <property type="entry name" value="P-loop containing nucleotide triphosphate hydrolases"/>
    <property type="match status" value="2"/>
</dbReference>
<feature type="compositionally biased region" description="Low complexity" evidence="6">
    <location>
        <begin position="1560"/>
        <end position="1572"/>
    </location>
</feature>
<evidence type="ECO:0000256" key="4">
    <source>
        <dbReference type="ARBA" id="ARBA00034617"/>
    </source>
</evidence>
<keyword evidence="3" id="KW-0067">ATP-binding</keyword>
<gene>
    <name evidence="9" type="ORF">PCANC_06823</name>
</gene>
<evidence type="ECO:0000259" key="7">
    <source>
        <dbReference type="PROSITE" id="PS51192"/>
    </source>
</evidence>